<protein>
    <submittedName>
        <fullName evidence="1">Cupin</fullName>
    </submittedName>
</protein>
<dbReference type="Gene3D" id="2.60.120.10">
    <property type="entry name" value="Jelly Rolls"/>
    <property type="match status" value="1"/>
</dbReference>
<comment type="caution">
    <text evidence="1">The sequence shown here is derived from an EMBL/GenBank/DDBJ whole genome shotgun (WGS) entry which is preliminary data.</text>
</comment>
<dbReference type="InterPro" id="IPR014710">
    <property type="entry name" value="RmlC-like_jellyroll"/>
</dbReference>
<evidence type="ECO:0000313" key="2">
    <source>
        <dbReference type="Proteomes" id="UP000180194"/>
    </source>
</evidence>
<dbReference type="RefSeq" id="WP_009335963.1">
    <property type="nucleotide sequence ID" value="NZ_CP062790.1"/>
</dbReference>
<dbReference type="InterPro" id="IPR011051">
    <property type="entry name" value="RmlC_Cupin_sf"/>
</dbReference>
<evidence type="ECO:0000313" key="1">
    <source>
        <dbReference type="EMBL" id="OHX49736.1"/>
    </source>
</evidence>
<keyword evidence="2" id="KW-1185">Reference proteome</keyword>
<organism evidence="1 2">
    <name type="scientific">Cytobacillus oceanisediminis</name>
    <dbReference type="NCBI Taxonomy" id="665099"/>
    <lineage>
        <taxon>Bacteria</taxon>
        <taxon>Bacillati</taxon>
        <taxon>Bacillota</taxon>
        <taxon>Bacilli</taxon>
        <taxon>Bacillales</taxon>
        <taxon>Bacillaceae</taxon>
        <taxon>Cytobacillus</taxon>
    </lineage>
</organism>
<reference evidence="1 2" key="1">
    <citation type="submission" date="2016-07" db="EMBL/GenBank/DDBJ databases">
        <title>Bacillus oceanisediminis whole genome.</title>
        <authorList>
            <person name="Pal Y."/>
            <person name="Verma A."/>
            <person name="Mual P."/>
            <person name="Srinivasan K."/>
        </authorList>
    </citation>
    <scope>NUCLEOTIDE SEQUENCE [LARGE SCALE GENOMIC DNA]</scope>
    <source>
        <strain evidence="1 2">Bhandara28</strain>
    </source>
</reference>
<sequence length="128" mass="14002">MEFFRFDLDVSREIAQFSSHNASITPIIRNKTATVGCIHLKDNSVLGMHPAACPQLFLIVDGEGWVKTAGGEQIAVQKGTAVYWSEGEEHESGSYLGMTAIVIEGPDLDPHLYLKGLRIDSGTPRMGR</sequence>
<dbReference type="Proteomes" id="UP000180194">
    <property type="component" value="Unassembled WGS sequence"/>
</dbReference>
<name>A0ABX3CW81_9BACI</name>
<dbReference type="EMBL" id="MBRJ01000010">
    <property type="protein sequence ID" value="OHX49736.1"/>
    <property type="molecule type" value="Genomic_DNA"/>
</dbReference>
<accession>A0ABX3CW81</accession>
<dbReference type="SUPFAM" id="SSF51182">
    <property type="entry name" value="RmlC-like cupins"/>
    <property type="match status" value="1"/>
</dbReference>
<gene>
    <name evidence="1" type="ORF">BBV17_12170</name>
</gene>
<proteinExistence type="predicted"/>